<dbReference type="Pfam" id="PF02826">
    <property type="entry name" value="2-Hacid_dh_C"/>
    <property type="match status" value="1"/>
</dbReference>
<dbReference type="RefSeq" id="WP_067898081.1">
    <property type="nucleotide sequence ID" value="NZ_VSFG01000003.1"/>
</dbReference>
<protein>
    <recommendedName>
        <fullName evidence="9">2-hydroxyacid dehydrogenase</fullName>
    </recommendedName>
</protein>
<dbReference type="GO" id="GO:0047545">
    <property type="term" value="F:(S)-2-hydroxyglutarate dehydrogenase activity"/>
    <property type="evidence" value="ECO:0007669"/>
    <property type="project" value="UniProtKB-ARBA"/>
</dbReference>
<keyword evidence="2 4" id="KW-0560">Oxidoreductase</keyword>
<dbReference type="GO" id="GO:0004617">
    <property type="term" value="F:phosphoglycerate dehydrogenase activity"/>
    <property type="evidence" value="ECO:0007669"/>
    <property type="project" value="UniProtKB-ARBA"/>
</dbReference>
<evidence type="ECO:0000313" key="8">
    <source>
        <dbReference type="Proteomes" id="UP000323380"/>
    </source>
</evidence>
<evidence type="ECO:0000313" key="7">
    <source>
        <dbReference type="EMBL" id="TYB45584.1"/>
    </source>
</evidence>
<dbReference type="PANTHER" id="PTHR42789:SF1">
    <property type="entry name" value="D-ISOMER SPECIFIC 2-HYDROXYACID DEHYDROGENASE FAMILY PROTEIN (AFU_ORTHOLOGUE AFUA_6G10090)"/>
    <property type="match status" value="1"/>
</dbReference>
<sequence length="349" mass="37021">MTSVLVIGDRFIPAASYVDALAERAPGDITVRSVDWQAEKAEQHMLQQVMEVQGANAVPPPAEVLDAVRDAEVVCLHFAPIGRTLLNMAPALRLVAVARAGLENVDVTAATEKGVAVVPVQGRNAGAVAELAIGLMIAEARNVARADASVKSGGWRKDFPGARIEIARRTIGMVGFGHVGRTLAHRLRGFECKPLVFDPYADSADLDAYEAQHAESLDQVFAEGDFVVVLARHTPETDRFIGAKHFALMKPSAYFINVARSRLVDYDALYAALAAGRIAGAGLDVFDEEPLADASRWRDLDNVTITTHFGGDTEDTNATSAGLVADVVAAFVETGKAPGAVNATDLGHA</sequence>
<reference evidence="7 8" key="1">
    <citation type="submission" date="2019-08" db="EMBL/GenBank/DDBJ databases">
        <title>Actinomadura sp. nov. CYP1-5 isolated from mountain soil.</title>
        <authorList>
            <person name="Songsumanus A."/>
            <person name="Kuncharoen N."/>
            <person name="Kudo T."/>
            <person name="Yuki M."/>
            <person name="Igarashi Y."/>
            <person name="Tanasupawat S."/>
        </authorList>
    </citation>
    <scope>NUCLEOTIDE SEQUENCE [LARGE SCALE GENOMIC DNA]</scope>
    <source>
        <strain evidence="7 8">JCM 14158</strain>
    </source>
</reference>
<feature type="domain" description="D-isomer specific 2-hydroxyacid dehydrogenase NAD-binding" evidence="6">
    <location>
        <begin position="133"/>
        <end position="310"/>
    </location>
</feature>
<evidence type="ECO:0008006" key="9">
    <source>
        <dbReference type="Google" id="ProtNLM"/>
    </source>
</evidence>
<evidence type="ECO:0000259" key="6">
    <source>
        <dbReference type="Pfam" id="PF02826"/>
    </source>
</evidence>
<dbReference type="InterPro" id="IPR036291">
    <property type="entry name" value="NAD(P)-bd_dom_sf"/>
</dbReference>
<feature type="domain" description="D-isomer specific 2-hydroxyacid dehydrogenase catalytic" evidence="5">
    <location>
        <begin position="40"/>
        <end position="342"/>
    </location>
</feature>
<evidence type="ECO:0000256" key="4">
    <source>
        <dbReference type="RuleBase" id="RU003719"/>
    </source>
</evidence>
<dbReference type="InterPro" id="IPR006140">
    <property type="entry name" value="D-isomer_DH_NAD-bd"/>
</dbReference>
<dbReference type="SUPFAM" id="SSF52283">
    <property type="entry name" value="Formate/glycerate dehydrogenase catalytic domain-like"/>
    <property type="match status" value="1"/>
</dbReference>
<comment type="similarity">
    <text evidence="1 4">Belongs to the D-isomer specific 2-hydroxyacid dehydrogenase family.</text>
</comment>
<keyword evidence="8" id="KW-1185">Reference proteome</keyword>
<dbReference type="PANTHER" id="PTHR42789">
    <property type="entry name" value="D-ISOMER SPECIFIC 2-HYDROXYACID DEHYDROGENASE FAMILY PROTEIN (AFU_ORTHOLOGUE AFUA_6G10090)"/>
    <property type="match status" value="1"/>
</dbReference>
<gene>
    <name evidence="7" type="ORF">FXF69_19340</name>
</gene>
<dbReference type="GO" id="GO:0051287">
    <property type="term" value="F:NAD binding"/>
    <property type="evidence" value="ECO:0007669"/>
    <property type="project" value="InterPro"/>
</dbReference>
<dbReference type="AlphaFoldDB" id="A0A5D0NN74"/>
<evidence type="ECO:0000256" key="2">
    <source>
        <dbReference type="ARBA" id="ARBA00023002"/>
    </source>
</evidence>
<dbReference type="EMBL" id="VSFG01000003">
    <property type="protein sequence ID" value="TYB45584.1"/>
    <property type="molecule type" value="Genomic_DNA"/>
</dbReference>
<proteinExistence type="inferred from homology"/>
<dbReference type="InterPro" id="IPR006139">
    <property type="entry name" value="D-isomer_2_OHA_DH_cat_dom"/>
</dbReference>
<dbReference type="Pfam" id="PF00389">
    <property type="entry name" value="2-Hacid_dh"/>
    <property type="match status" value="1"/>
</dbReference>
<name>A0A5D0NN74_9ACTN</name>
<evidence type="ECO:0000259" key="5">
    <source>
        <dbReference type="Pfam" id="PF00389"/>
    </source>
</evidence>
<evidence type="ECO:0000256" key="1">
    <source>
        <dbReference type="ARBA" id="ARBA00005854"/>
    </source>
</evidence>
<dbReference type="Proteomes" id="UP000323380">
    <property type="component" value="Unassembled WGS sequence"/>
</dbReference>
<organism evidence="7 8">
    <name type="scientific">Actinomadura chibensis</name>
    <dbReference type="NCBI Taxonomy" id="392828"/>
    <lineage>
        <taxon>Bacteria</taxon>
        <taxon>Bacillati</taxon>
        <taxon>Actinomycetota</taxon>
        <taxon>Actinomycetes</taxon>
        <taxon>Streptosporangiales</taxon>
        <taxon>Thermomonosporaceae</taxon>
        <taxon>Actinomadura</taxon>
    </lineage>
</organism>
<dbReference type="Gene3D" id="3.40.50.720">
    <property type="entry name" value="NAD(P)-binding Rossmann-like Domain"/>
    <property type="match status" value="2"/>
</dbReference>
<dbReference type="FunFam" id="3.40.50.720:FF:000041">
    <property type="entry name" value="D-3-phosphoglycerate dehydrogenase"/>
    <property type="match status" value="1"/>
</dbReference>
<dbReference type="SUPFAM" id="SSF51735">
    <property type="entry name" value="NAD(P)-binding Rossmann-fold domains"/>
    <property type="match status" value="1"/>
</dbReference>
<comment type="caution">
    <text evidence="7">The sequence shown here is derived from an EMBL/GenBank/DDBJ whole genome shotgun (WGS) entry which is preliminary data.</text>
</comment>
<keyword evidence="3" id="KW-0520">NAD</keyword>
<dbReference type="GO" id="GO:0006564">
    <property type="term" value="P:L-serine biosynthetic process"/>
    <property type="evidence" value="ECO:0007669"/>
    <property type="project" value="UniProtKB-ARBA"/>
</dbReference>
<dbReference type="STRING" id="1220554.GCA_001552135_05720"/>
<accession>A0A5D0NN74</accession>
<evidence type="ECO:0000256" key="3">
    <source>
        <dbReference type="ARBA" id="ARBA00023027"/>
    </source>
</evidence>
<dbReference type="InterPro" id="IPR050857">
    <property type="entry name" value="D-2-hydroxyacid_DH"/>
</dbReference>